<dbReference type="PANTHER" id="PTHR43685:SF2">
    <property type="entry name" value="GLYCOSYLTRANSFERASE 2-LIKE DOMAIN-CONTAINING PROTEIN"/>
    <property type="match status" value="1"/>
</dbReference>
<evidence type="ECO:0000259" key="1">
    <source>
        <dbReference type="Pfam" id="PF00535"/>
    </source>
</evidence>
<sequence length="328" mass="36930">MRPTVGVVIPVYRCAPYVRGCLESVLAQTFPVDEIVLVDDRGGDESVPLAQRVLAEHGRPHTLIRQPRNGGLGRARNTGLAQLATDLVWFLDSDDQADPDFVERLVDAIERHDAAFAVTRTRRVDVDGNVLQIDEAPPSAEVLTGERYAREILCGRAKAYACTKIFRREILGTHPWAQDQAYEDVATSVRLALSVDRVATVAEPLYRYLYRDGSLSTALSPSTLDLFRVEADVRELIRGADRGVDWSRDFVGFRYREVLTSVAHVAMRSAHHGRAEPPLYRTAIRRVRAEITMRDLPTLWAGRHLREARFAVLMKFAPGLYSAVLRWR</sequence>
<dbReference type="InterPro" id="IPR001173">
    <property type="entry name" value="Glyco_trans_2-like"/>
</dbReference>
<evidence type="ECO:0000313" key="3">
    <source>
        <dbReference type="Proteomes" id="UP000563898"/>
    </source>
</evidence>
<keyword evidence="2" id="KW-0808">Transferase</keyword>
<dbReference type="Proteomes" id="UP000563898">
    <property type="component" value="Unassembled WGS sequence"/>
</dbReference>
<comment type="caution">
    <text evidence="2">The sequence shown here is derived from an EMBL/GenBank/DDBJ whole genome shotgun (WGS) entry which is preliminary data.</text>
</comment>
<dbReference type="Gene3D" id="3.90.550.10">
    <property type="entry name" value="Spore Coat Polysaccharide Biosynthesis Protein SpsA, Chain A"/>
    <property type="match status" value="1"/>
</dbReference>
<accession>A0A846WL43</accession>
<protein>
    <submittedName>
        <fullName evidence="2">Glycosyltransferase family 2 protein</fullName>
    </submittedName>
</protein>
<dbReference type="RefSeq" id="WP_168436269.1">
    <property type="nucleotide sequence ID" value="NZ_CP116236.1"/>
</dbReference>
<dbReference type="PANTHER" id="PTHR43685">
    <property type="entry name" value="GLYCOSYLTRANSFERASE"/>
    <property type="match status" value="1"/>
</dbReference>
<dbReference type="CDD" id="cd00761">
    <property type="entry name" value="Glyco_tranf_GTA_type"/>
    <property type="match status" value="1"/>
</dbReference>
<dbReference type="InterPro" id="IPR029044">
    <property type="entry name" value="Nucleotide-diphossugar_trans"/>
</dbReference>
<gene>
    <name evidence="2" type="ORF">HGA05_12035</name>
</gene>
<evidence type="ECO:0000313" key="2">
    <source>
        <dbReference type="EMBL" id="NKY02308.1"/>
    </source>
</evidence>
<dbReference type="GO" id="GO:0016740">
    <property type="term" value="F:transferase activity"/>
    <property type="evidence" value="ECO:0007669"/>
    <property type="project" value="UniProtKB-KW"/>
</dbReference>
<feature type="domain" description="Glycosyltransferase 2-like" evidence="1">
    <location>
        <begin position="7"/>
        <end position="171"/>
    </location>
</feature>
<dbReference type="Pfam" id="PF00535">
    <property type="entry name" value="Glycos_transf_2"/>
    <property type="match status" value="1"/>
</dbReference>
<proteinExistence type="predicted"/>
<dbReference type="SUPFAM" id="SSF53448">
    <property type="entry name" value="Nucleotide-diphospho-sugar transferases"/>
    <property type="match status" value="1"/>
</dbReference>
<organism evidence="2 3">
    <name type="scientific">Gordonia polyisoprenivorans</name>
    <dbReference type="NCBI Taxonomy" id="84595"/>
    <lineage>
        <taxon>Bacteria</taxon>
        <taxon>Bacillati</taxon>
        <taxon>Actinomycetota</taxon>
        <taxon>Actinomycetes</taxon>
        <taxon>Mycobacteriales</taxon>
        <taxon>Gordoniaceae</taxon>
        <taxon>Gordonia</taxon>
    </lineage>
</organism>
<reference evidence="2 3" key="1">
    <citation type="submission" date="2020-04" db="EMBL/GenBank/DDBJ databases">
        <title>MicrobeNet Type strains.</title>
        <authorList>
            <person name="Nicholson A.C."/>
        </authorList>
    </citation>
    <scope>NUCLEOTIDE SEQUENCE [LARGE SCALE GENOMIC DNA]</scope>
    <source>
        <strain evidence="2 3">ATCC BAA-14</strain>
    </source>
</reference>
<dbReference type="InterPro" id="IPR050834">
    <property type="entry name" value="Glycosyltransf_2"/>
</dbReference>
<name>A0A846WL43_9ACTN</name>
<dbReference type="EMBL" id="JAAXPC010000006">
    <property type="protein sequence ID" value="NKY02308.1"/>
    <property type="molecule type" value="Genomic_DNA"/>
</dbReference>
<dbReference type="AlphaFoldDB" id="A0A846WL43"/>